<dbReference type="EMBL" id="BONY01000007">
    <property type="protein sequence ID" value="GIH03441.1"/>
    <property type="molecule type" value="Genomic_DNA"/>
</dbReference>
<dbReference type="Pfam" id="PF09587">
    <property type="entry name" value="PGA_cap"/>
    <property type="match status" value="1"/>
</dbReference>
<name>A0A8J3Q4X5_9ACTN</name>
<protein>
    <recommendedName>
        <fullName evidence="2">Capsule synthesis protein CapA domain-containing protein</fullName>
    </recommendedName>
</protein>
<reference evidence="3" key="1">
    <citation type="submission" date="2021-01" db="EMBL/GenBank/DDBJ databases">
        <title>Whole genome shotgun sequence of Rhizocola hellebori NBRC 109834.</title>
        <authorList>
            <person name="Komaki H."/>
            <person name="Tamura T."/>
        </authorList>
    </citation>
    <scope>NUCLEOTIDE SEQUENCE</scope>
    <source>
        <strain evidence="3">NBRC 109834</strain>
    </source>
</reference>
<dbReference type="SUPFAM" id="SSF56300">
    <property type="entry name" value="Metallo-dependent phosphatases"/>
    <property type="match status" value="1"/>
</dbReference>
<dbReference type="InterPro" id="IPR029052">
    <property type="entry name" value="Metallo-depent_PP-like"/>
</dbReference>
<accession>A0A8J3Q4X5</accession>
<organism evidence="3 4">
    <name type="scientific">Rhizocola hellebori</name>
    <dbReference type="NCBI Taxonomy" id="1392758"/>
    <lineage>
        <taxon>Bacteria</taxon>
        <taxon>Bacillati</taxon>
        <taxon>Actinomycetota</taxon>
        <taxon>Actinomycetes</taxon>
        <taxon>Micromonosporales</taxon>
        <taxon>Micromonosporaceae</taxon>
        <taxon>Rhizocola</taxon>
    </lineage>
</organism>
<dbReference type="Gene3D" id="3.60.21.10">
    <property type="match status" value="1"/>
</dbReference>
<sequence length="416" mass="44747">MESCEPWYIRIGRPLVFGAFRLGAWRLLGGYSGDVASMRLVDRVFWAFKRETPLDGRRRPRRLLAGRLRAGLTELVADTAAARDISLVFVGDIMPLDAFADTASKVELGPGVAELFRADVMLANLEGPIGDQDPDAPAVTGLFADAPRLAMTPAELQMHRGYLGADTVVMSTANNHAWDLGVEGITRTVDELEQVRAVPVGTGRTAAQTGHRVVTVAGLTIGLVPFTFGTNGLGGSPDEAGLVNVVPLNQWRNTDVVDQVANAVRACRAAGGDLVIASLHWGLEFEWFPVEQQIRTARRLVEAGADVVWGHHPHVIQPVELYPGSPERTGLIMYSAGNLVTPMLSAHSRLSLAVRVTASRAGIRAIDLVPMVFSEADGPGAYRLDRLDVLAEQAPADSDVAEIVRHLRVTVPPSSP</sequence>
<keyword evidence="4" id="KW-1185">Reference proteome</keyword>
<dbReference type="InterPro" id="IPR019079">
    <property type="entry name" value="Capsule_synth_CapA"/>
</dbReference>
<evidence type="ECO:0000313" key="3">
    <source>
        <dbReference type="EMBL" id="GIH03441.1"/>
    </source>
</evidence>
<gene>
    <name evidence="3" type="ORF">Rhe02_15080</name>
</gene>
<evidence type="ECO:0000256" key="1">
    <source>
        <dbReference type="ARBA" id="ARBA00005662"/>
    </source>
</evidence>
<dbReference type="AlphaFoldDB" id="A0A8J3Q4X5"/>
<dbReference type="InterPro" id="IPR052169">
    <property type="entry name" value="CW_Biosynth-Accessory"/>
</dbReference>
<dbReference type="Proteomes" id="UP000612899">
    <property type="component" value="Unassembled WGS sequence"/>
</dbReference>
<comment type="caution">
    <text evidence="3">The sequence shown here is derived from an EMBL/GenBank/DDBJ whole genome shotgun (WGS) entry which is preliminary data.</text>
</comment>
<dbReference type="SMART" id="SM00854">
    <property type="entry name" value="PGA_cap"/>
    <property type="match status" value="1"/>
</dbReference>
<feature type="domain" description="Capsule synthesis protein CapA" evidence="2">
    <location>
        <begin position="86"/>
        <end position="343"/>
    </location>
</feature>
<dbReference type="PANTHER" id="PTHR33393">
    <property type="entry name" value="POLYGLUTAMINE SYNTHESIS ACCESSORY PROTEIN RV0574C-RELATED"/>
    <property type="match status" value="1"/>
</dbReference>
<evidence type="ECO:0000313" key="4">
    <source>
        <dbReference type="Proteomes" id="UP000612899"/>
    </source>
</evidence>
<dbReference type="PANTHER" id="PTHR33393:SF13">
    <property type="entry name" value="PGA BIOSYNTHESIS PROTEIN CAPA"/>
    <property type="match status" value="1"/>
</dbReference>
<comment type="similarity">
    <text evidence="1">Belongs to the CapA family.</text>
</comment>
<evidence type="ECO:0000259" key="2">
    <source>
        <dbReference type="SMART" id="SM00854"/>
    </source>
</evidence>
<dbReference type="CDD" id="cd07381">
    <property type="entry name" value="MPP_CapA"/>
    <property type="match status" value="1"/>
</dbReference>
<proteinExistence type="inferred from homology"/>
<dbReference type="RefSeq" id="WP_203907348.1">
    <property type="nucleotide sequence ID" value="NZ_BONY01000007.1"/>
</dbReference>